<comment type="caution">
    <text evidence="1">The sequence shown here is derived from an EMBL/GenBank/DDBJ whole genome shotgun (WGS) entry which is preliminary data.</text>
</comment>
<organism evidence="1 2">
    <name type="scientific">Acer negundo</name>
    <name type="common">Box elder</name>
    <dbReference type="NCBI Taxonomy" id="4023"/>
    <lineage>
        <taxon>Eukaryota</taxon>
        <taxon>Viridiplantae</taxon>
        <taxon>Streptophyta</taxon>
        <taxon>Embryophyta</taxon>
        <taxon>Tracheophyta</taxon>
        <taxon>Spermatophyta</taxon>
        <taxon>Magnoliopsida</taxon>
        <taxon>eudicotyledons</taxon>
        <taxon>Gunneridae</taxon>
        <taxon>Pentapetalae</taxon>
        <taxon>rosids</taxon>
        <taxon>malvids</taxon>
        <taxon>Sapindales</taxon>
        <taxon>Sapindaceae</taxon>
        <taxon>Hippocastanoideae</taxon>
        <taxon>Acereae</taxon>
        <taxon>Acer</taxon>
    </lineage>
</organism>
<protein>
    <submittedName>
        <fullName evidence="1">Uncharacterized protein</fullName>
    </submittedName>
</protein>
<evidence type="ECO:0000313" key="1">
    <source>
        <dbReference type="EMBL" id="KAI9186211.1"/>
    </source>
</evidence>
<sequence>MLRISTSSLPCPIRLSHVVGVVIRYNGVTCLRYVSCTLKTESHPSTSSSQPPLSPSSINTSLSTVVFFDSQSLQNSKAQTFLARKAPHRLI</sequence>
<gene>
    <name evidence="1" type="ORF">LWI28_014898</name>
</gene>
<name>A0AAD5NVT0_ACENE</name>
<dbReference type="AlphaFoldDB" id="A0AAD5NVT0"/>
<reference evidence="1" key="2">
    <citation type="submission" date="2023-02" db="EMBL/GenBank/DDBJ databases">
        <authorList>
            <person name="Swenson N.G."/>
            <person name="Wegrzyn J.L."/>
            <person name="Mcevoy S.L."/>
        </authorList>
    </citation>
    <scope>NUCLEOTIDE SEQUENCE</scope>
    <source>
        <strain evidence="1">91603</strain>
        <tissue evidence="1">Leaf</tissue>
    </source>
</reference>
<accession>A0AAD5NVT0</accession>
<reference evidence="1" key="1">
    <citation type="journal article" date="2022" name="Plant J.">
        <title>Strategies of tolerance reflected in two North American maple genomes.</title>
        <authorList>
            <person name="McEvoy S.L."/>
            <person name="Sezen U.U."/>
            <person name="Trouern-Trend A."/>
            <person name="McMahon S.M."/>
            <person name="Schaberg P.G."/>
            <person name="Yang J."/>
            <person name="Wegrzyn J.L."/>
            <person name="Swenson N.G."/>
        </authorList>
    </citation>
    <scope>NUCLEOTIDE SEQUENCE</scope>
    <source>
        <strain evidence="1">91603</strain>
    </source>
</reference>
<dbReference type="EMBL" id="JAJSOW010000100">
    <property type="protein sequence ID" value="KAI9186211.1"/>
    <property type="molecule type" value="Genomic_DNA"/>
</dbReference>
<evidence type="ECO:0000313" key="2">
    <source>
        <dbReference type="Proteomes" id="UP001064489"/>
    </source>
</evidence>
<proteinExistence type="predicted"/>
<keyword evidence="2" id="KW-1185">Reference proteome</keyword>
<dbReference type="Proteomes" id="UP001064489">
    <property type="component" value="Chromosome 3"/>
</dbReference>